<evidence type="ECO:0000256" key="5">
    <source>
        <dbReference type="ARBA" id="ARBA00022617"/>
    </source>
</evidence>
<comment type="caution">
    <text evidence="14">The sequence shown here is derived from an EMBL/GenBank/DDBJ whole genome shotgun (WGS) entry which is preliminary data.</text>
</comment>
<evidence type="ECO:0000313" key="14">
    <source>
        <dbReference type="EMBL" id="MDA3968087.1"/>
    </source>
</evidence>
<evidence type="ECO:0000256" key="1">
    <source>
        <dbReference type="ARBA" id="ARBA00004651"/>
    </source>
</evidence>
<dbReference type="Gene3D" id="1.20.950.20">
    <property type="entry name" value="Transmembrane di-heme cytochromes, Chain C"/>
    <property type="match status" value="1"/>
</dbReference>
<dbReference type="PANTHER" id="PTHR30485">
    <property type="entry name" value="NI/FE-HYDROGENASE 1 B-TYPE CYTOCHROME SUBUNIT"/>
    <property type="match status" value="1"/>
</dbReference>
<dbReference type="NCBIfam" id="TIGR02125">
    <property type="entry name" value="CytB-hydogenase"/>
    <property type="match status" value="1"/>
</dbReference>
<dbReference type="InterPro" id="IPR011577">
    <property type="entry name" value="Cyt_b561_bac/Ni-Hgenase"/>
</dbReference>
<comment type="similarity">
    <text evidence="2">Belongs to the HupC/HyaC/HydC family.</text>
</comment>
<evidence type="ECO:0000256" key="4">
    <source>
        <dbReference type="ARBA" id="ARBA00022475"/>
    </source>
</evidence>
<keyword evidence="15" id="KW-1185">Reference proteome</keyword>
<keyword evidence="3" id="KW-0813">Transport</keyword>
<keyword evidence="5" id="KW-0349">Heme</keyword>
<comment type="subcellular location">
    <subcellularLocation>
        <location evidence="1">Cell membrane</location>
        <topology evidence="1">Multi-pass membrane protein</topology>
    </subcellularLocation>
</comment>
<accession>A0ABT4VBJ2</accession>
<dbReference type="Proteomes" id="UP001210261">
    <property type="component" value="Unassembled WGS sequence"/>
</dbReference>
<keyword evidence="7" id="KW-0479">Metal-binding</keyword>
<dbReference type="SUPFAM" id="SSF81342">
    <property type="entry name" value="Transmembrane di-heme cytochromes"/>
    <property type="match status" value="1"/>
</dbReference>
<evidence type="ECO:0000256" key="2">
    <source>
        <dbReference type="ARBA" id="ARBA00008622"/>
    </source>
</evidence>
<name>A0ABT4VBJ2_9HELI</name>
<feature type="transmembrane region" description="Helical" evidence="12">
    <location>
        <begin position="61"/>
        <end position="82"/>
    </location>
</feature>
<keyword evidence="4" id="KW-1003">Cell membrane</keyword>
<dbReference type="PROSITE" id="PS00882">
    <property type="entry name" value="NI_HGENASE_CYTB_1"/>
    <property type="match status" value="1"/>
</dbReference>
<evidence type="ECO:0000256" key="6">
    <source>
        <dbReference type="ARBA" id="ARBA00022692"/>
    </source>
</evidence>
<evidence type="ECO:0000259" key="13">
    <source>
        <dbReference type="Pfam" id="PF01292"/>
    </source>
</evidence>
<protein>
    <submittedName>
        <fullName evidence="14">Ni/Fe-hydrogenase, b-type cytochrome subunit</fullName>
    </submittedName>
</protein>
<evidence type="ECO:0000256" key="9">
    <source>
        <dbReference type="ARBA" id="ARBA00022989"/>
    </source>
</evidence>
<feature type="transmembrane region" description="Helical" evidence="12">
    <location>
        <begin position="127"/>
        <end position="151"/>
    </location>
</feature>
<dbReference type="RefSeq" id="WP_271020339.1">
    <property type="nucleotide sequence ID" value="NZ_JAQHXR010000001.1"/>
</dbReference>
<dbReference type="EMBL" id="JAQHXR010000001">
    <property type="protein sequence ID" value="MDA3968087.1"/>
    <property type="molecule type" value="Genomic_DNA"/>
</dbReference>
<dbReference type="PRINTS" id="PR00161">
    <property type="entry name" value="NIHGNASECYTB"/>
</dbReference>
<proteinExistence type="inferred from homology"/>
<keyword evidence="10" id="KW-0408">Iron</keyword>
<dbReference type="PANTHER" id="PTHR30485:SF0">
    <property type="entry name" value="NI_FE-HYDROGENASE 1 B-TYPE CYTOCHROME SUBUNIT-RELATED"/>
    <property type="match status" value="1"/>
</dbReference>
<keyword evidence="6 12" id="KW-0812">Transmembrane</keyword>
<dbReference type="InterPro" id="IPR051542">
    <property type="entry name" value="Hydrogenase_cytochrome"/>
</dbReference>
<evidence type="ECO:0000256" key="3">
    <source>
        <dbReference type="ARBA" id="ARBA00022448"/>
    </source>
</evidence>
<sequence length="226" mass="25935">MEKKYKAVYEFSKLTRILHWVRAICIVILTITGFYIAYPFIAPDNHTGEPTGFLYALMRSWHLILGFVLIAISIFRIYLFAFTKECSFERRSFLDVVNPIVWFKVLKAYLLVGGHPHLKGAYNPLQMVTYIGVMLLIIGISVTGLILYAHVYHNGLGGAIMPFTRELEVLFGGLANVRFIHHILTWAFIIFLPIHIYMASWNATRYPGAGIDTIISGYKFEKEEQH</sequence>
<reference evidence="14 15" key="1">
    <citation type="submission" date="2023-01" db="EMBL/GenBank/DDBJ databases">
        <title>Description of Helicobacter ibis sp. nov. isolated from faecal droppings of black-faced ibis (Theristicus melanopis).</title>
        <authorList>
            <person name="Lopez-Cantillo M."/>
            <person name="Vidal-Veuthey B."/>
            <person name="Mella A."/>
            <person name="De La Haba R."/>
            <person name="Collado L."/>
        </authorList>
    </citation>
    <scope>NUCLEOTIDE SEQUENCE [LARGE SCALE GENOMIC DNA]</scope>
    <source>
        <strain evidence="14 15">A82</strain>
    </source>
</reference>
<gene>
    <name evidence="14" type="primary">cybH</name>
    <name evidence="14" type="ORF">PF021_00145</name>
</gene>
<keyword evidence="9 12" id="KW-1133">Transmembrane helix</keyword>
<evidence type="ECO:0000256" key="10">
    <source>
        <dbReference type="ARBA" id="ARBA00023004"/>
    </source>
</evidence>
<feature type="domain" description="Cytochrome b561 bacterial/Ni-hydrogenase" evidence="13">
    <location>
        <begin position="11"/>
        <end position="215"/>
    </location>
</feature>
<evidence type="ECO:0000256" key="11">
    <source>
        <dbReference type="ARBA" id="ARBA00023136"/>
    </source>
</evidence>
<evidence type="ECO:0000256" key="7">
    <source>
        <dbReference type="ARBA" id="ARBA00022723"/>
    </source>
</evidence>
<evidence type="ECO:0000313" key="15">
    <source>
        <dbReference type="Proteomes" id="UP001210261"/>
    </source>
</evidence>
<dbReference type="InterPro" id="IPR016174">
    <property type="entry name" value="Di-haem_cyt_TM"/>
</dbReference>
<organism evidence="14 15">
    <name type="scientific">Helicobacter ibis</name>
    <dbReference type="NCBI Taxonomy" id="2962633"/>
    <lineage>
        <taxon>Bacteria</taxon>
        <taxon>Pseudomonadati</taxon>
        <taxon>Campylobacterota</taxon>
        <taxon>Epsilonproteobacteria</taxon>
        <taxon>Campylobacterales</taxon>
        <taxon>Helicobacteraceae</taxon>
        <taxon>Helicobacter</taxon>
    </lineage>
</organism>
<feature type="transmembrane region" description="Helical" evidence="12">
    <location>
        <begin position="20"/>
        <end position="41"/>
    </location>
</feature>
<evidence type="ECO:0000256" key="8">
    <source>
        <dbReference type="ARBA" id="ARBA00022982"/>
    </source>
</evidence>
<keyword evidence="11 12" id="KW-0472">Membrane</keyword>
<dbReference type="InterPro" id="IPR000516">
    <property type="entry name" value="Ni-dep_Hydgase_cyt-B"/>
</dbReference>
<dbReference type="Pfam" id="PF01292">
    <property type="entry name" value="Ni_hydr_CYTB"/>
    <property type="match status" value="1"/>
</dbReference>
<feature type="transmembrane region" description="Helical" evidence="12">
    <location>
        <begin position="179"/>
        <end position="198"/>
    </location>
</feature>
<keyword evidence="8" id="KW-0249">Electron transport</keyword>
<evidence type="ECO:0000256" key="12">
    <source>
        <dbReference type="SAM" id="Phobius"/>
    </source>
</evidence>